<dbReference type="Proteomes" id="UP001597024">
    <property type="component" value="Unassembled WGS sequence"/>
</dbReference>
<evidence type="ECO:0000313" key="2">
    <source>
        <dbReference type="EMBL" id="MFD0891490.1"/>
    </source>
</evidence>
<dbReference type="Gene3D" id="1.20.1250.20">
    <property type="entry name" value="MFS general substrate transporter like domains"/>
    <property type="match status" value="1"/>
</dbReference>
<keyword evidence="1" id="KW-1133">Transmembrane helix</keyword>
<dbReference type="EMBL" id="JBHTHX010003228">
    <property type="protein sequence ID" value="MFD0891490.1"/>
    <property type="molecule type" value="Genomic_DNA"/>
</dbReference>
<reference evidence="3" key="1">
    <citation type="journal article" date="2019" name="Int. J. Syst. Evol. Microbiol.">
        <title>The Global Catalogue of Microorganisms (GCM) 10K type strain sequencing project: providing services to taxonomists for standard genome sequencing and annotation.</title>
        <authorList>
            <consortium name="The Broad Institute Genomics Platform"/>
            <consortium name="The Broad Institute Genome Sequencing Center for Infectious Disease"/>
            <person name="Wu L."/>
            <person name="Ma J."/>
        </authorList>
    </citation>
    <scope>NUCLEOTIDE SEQUENCE [LARGE SCALE GENOMIC DNA]</scope>
    <source>
        <strain evidence="3">CCUG 62974</strain>
    </source>
</reference>
<evidence type="ECO:0000256" key="1">
    <source>
        <dbReference type="SAM" id="Phobius"/>
    </source>
</evidence>
<dbReference type="InterPro" id="IPR036259">
    <property type="entry name" value="MFS_trans_sf"/>
</dbReference>
<organism evidence="2 3">
    <name type="scientific">Streptosporangium algeriense</name>
    <dbReference type="NCBI Taxonomy" id="1682748"/>
    <lineage>
        <taxon>Bacteria</taxon>
        <taxon>Bacillati</taxon>
        <taxon>Actinomycetota</taxon>
        <taxon>Actinomycetes</taxon>
        <taxon>Streptosporangiales</taxon>
        <taxon>Streptosporangiaceae</taxon>
        <taxon>Streptosporangium</taxon>
    </lineage>
</organism>
<feature type="transmembrane region" description="Helical" evidence="1">
    <location>
        <begin position="12"/>
        <end position="36"/>
    </location>
</feature>
<feature type="non-terminal residue" evidence="2">
    <location>
        <position position="1"/>
    </location>
</feature>
<proteinExistence type="predicted"/>
<protein>
    <submittedName>
        <fullName evidence="2">MFS transporter</fullName>
    </submittedName>
</protein>
<comment type="caution">
    <text evidence="2">The sequence shown here is derived from an EMBL/GenBank/DDBJ whole genome shotgun (WGS) entry which is preliminary data.</text>
</comment>
<feature type="transmembrane region" description="Helical" evidence="1">
    <location>
        <begin position="48"/>
        <end position="66"/>
    </location>
</feature>
<dbReference type="SUPFAM" id="SSF103473">
    <property type="entry name" value="MFS general substrate transporter"/>
    <property type="match status" value="1"/>
</dbReference>
<evidence type="ECO:0000313" key="3">
    <source>
        <dbReference type="Proteomes" id="UP001597024"/>
    </source>
</evidence>
<keyword evidence="3" id="KW-1185">Reference proteome</keyword>
<keyword evidence="1" id="KW-0472">Membrane</keyword>
<accession>A0ABW3E5Q3</accession>
<sequence>GPHDVARVTAGLTLLGLGWSCGLISGSAMLSEAVRLEHRPAVQGVSDLLMNVCGAVGAVLAGVVVGTLSYGVLGTAVAVMVTVTGAWLALRPVHLASA</sequence>
<feature type="transmembrane region" description="Helical" evidence="1">
    <location>
        <begin position="72"/>
        <end position="90"/>
    </location>
</feature>
<gene>
    <name evidence="2" type="ORF">ACFQ08_43660</name>
</gene>
<keyword evidence="1" id="KW-0812">Transmembrane</keyword>
<name>A0ABW3E5Q3_9ACTN</name>